<comment type="cofactor">
    <cofactor evidence="10">
        <name>Zn(2+)</name>
        <dbReference type="ChEBI" id="CHEBI:29105"/>
    </cofactor>
    <cofactor evidence="10">
        <name>Mg(2+)</name>
        <dbReference type="ChEBI" id="CHEBI:18420"/>
    </cofactor>
    <cofactor evidence="10">
        <name>Co(2+)</name>
        <dbReference type="ChEBI" id="CHEBI:48828"/>
    </cofactor>
    <text evidence="10">Binds 1 divalent metal cation per subunit. Can use ions such as Zn(2+), Mg(2+) or Co(2+).</text>
</comment>
<dbReference type="Gene3D" id="3.40.718.10">
    <property type="entry name" value="Isopropylmalate Dehydrogenase"/>
    <property type="match status" value="1"/>
</dbReference>
<dbReference type="UniPathway" id="UPA00244">
    <property type="reaction ID" value="UER00312"/>
</dbReference>
<dbReference type="Proteomes" id="UP000322553">
    <property type="component" value="Chromosome"/>
</dbReference>
<dbReference type="OrthoDB" id="9801783at2"/>
<organism evidence="11 12">
    <name type="scientific">Kushneria phosphatilytica</name>
    <dbReference type="NCBI Taxonomy" id="657387"/>
    <lineage>
        <taxon>Bacteria</taxon>
        <taxon>Pseudomonadati</taxon>
        <taxon>Pseudomonadota</taxon>
        <taxon>Gammaproteobacteria</taxon>
        <taxon>Oceanospirillales</taxon>
        <taxon>Halomonadaceae</taxon>
        <taxon>Kushneria</taxon>
    </lineage>
</organism>
<dbReference type="SUPFAM" id="SSF53659">
    <property type="entry name" value="Isocitrate/Isopropylmalate dehydrogenase-like"/>
    <property type="match status" value="1"/>
</dbReference>
<comment type="miscellaneous">
    <text evidence="10">The active site is located at the dimer interface.</text>
</comment>
<comment type="function">
    <text evidence="10">Catalyzes the NAD(P)-dependent oxidation of 4-(phosphooxy)-L-threonine (HTP) into 2-amino-3-oxo-4-(phosphooxy)butyric acid which spontaneously decarboxylates to form 3-amino-2-oxopropyl phosphate (AHAP).</text>
</comment>
<dbReference type="PANTHER" id="PTHR30004:SF5">
    <property type="entry name" value="4-HYDROXYTHREONINE-4-PHOSPHATE DEHYDROGENASE"/>
    <property type="match status" value="1"/>
</dbReference>
<feature type="binding site" evidence="10">
    <location>
        <position position="276"/>
    </location>
    <ligand>
        <name>a divalent metal cation</name>
        <dbReference type="ChEBI" id="CHEBI:60240"/>
        <note>ligand shared between dimeric partners</note>
    </ligand>
</feature>
<dbReference type="PANTHER" id="PTHR30004">
    <property type="entry name" value="4-HYDROXYTHREONINE-4-PHOSPHATE DEHYDROGENASE"/>
    <property type="match status" value="1"/>
</dbReference>
<keyword evidence="4 10" id="KW-0460">Magnesium</keyword>
<comment type="catalytic activity">
    <reaction evidence="10">
        <text>4-(phosphooxy)-L-threonine + NAD(+) = 3-amino-2-oxopropyl phosphate + CO2 + NADH</text>
        <dbReference type="Rhea" id="RHEA:32275"/>
        <dbReference type="ChEBI" id="CHEBI:16526"/>
        <dbReference type="ChEBI" id="CHEBI:57279"/>
        <dbReference type="ChEBI" id="CHEBI:57540"/>
        <dbReference type="ChEBI" id="CHEBI:57945"/>
        <dbReference type="ChEBI" id="CHEBI:58452"/>
        <dbReference type="EC" id="1.1.1.262"/>
    </reaction>
</comment>
<dbReference type="RefSeq" id="WP_070976300.1">
    <property type="nucleotide sequence ID" value="NZ_CP043420.1"/>
</dbReference>
<dbReference type="InterPro" id="IPR005255">
    <property type="entry name" value="PdxA_fam"/>
</dbReference>
<feature type="binding site" evidence="10">
    <location>
        <position position="176"/>
    </location>
    <ligand>
        <name>a divalent metal cation</name>
        <dbReference type="ChEBI" id="CHEBI:60240"/>
        <note>ligand shared between dimeric partners</note>
    </ligand>
</feature>
<sequence length="341" mass="36210">MTERSDSPVIALTPGEPAGIGPELVARLACEPYERPVRLVAVADPHLMRERARSIGLALEVIELAADEPVPALVSGQLAVWPIALREPSRAGVLNPVNADYVLETLRIAAHACLSGQAAAMVTAPIHKGAIIEAGHIGFTGHTEFLRDLCGVEEVVMMLATRLGESALRVALATTHLPLKEVSQALTPALLEHVLMLLDQDLRRHFGIDQPLVRVCGLNPHAGEAGHLGREEIDVIIPVLEKLRRKGLAVEGPLPADTLFTPHHLEGADAILAMYHDQGLPVLKHAGFGRAANITLGLPLIRTSVDHGTALDLAGTGQADPGSLHVALDMALEMVHASPAR</sequence>
<evidence type="ECO:0000256" key="1">
    <source>
        <dbReference type="ARBA" id="ARBA00022490"/>
    </source>
</evidence>
<keyword evidence="2 10" id="KW-0479">Metal-binding</keyword>
<comment type="pathway">
    <text evidence="10">Cofactor biosynthesis; pyridoxine 5'-phosphate biosynthesis; pyridoxine 5'-phosphate from D-erythrose 4-phosphate: step 4/5.</text>
</comment>
<dbReference type="GO" id="GO:0042823">
    <property type="term" value="P:pyridoxal phosphate biosynthetic process"/>
    <property type="evidence" value="ECO:0007669"/>
    <property type="project" value="UniProtKB-UniRule"/>
</dbReference>
<evidence type="ECO:0000313" key="12">
    <source>
        <dbReference type="Proteomes" id="UP000322553"/>
    </source>
</evidence>
<keyword evidence="7 10" id="KW-0520">NAD</keyword>
<gene>
    <name evidence="10 11" type="primary">pdxA</name>
    <name evidence="11" type="ORF">FY550_05170</name>
</gene>
<dbReference type="EC" id="1.1.1.262" evidence="10"/>
<keyword evidence="9 10" id="KW-0170">Cobalt</keyword>
<evidence type="ECO:0000256" key="5">
    <source>
        <dbReference type="ARBA" id="ARBA00022857"/>
    </source>
</evidence>
<dbReference type="GO" id="GO:0008615">
    <property type="term" value="P:pyridoxine biosynthetic process"/>
    <property type="evidence" value="ECO:0007669"/>
    <property type="project" value="UniProtKB-UniRule"/>
</dbReference>
<dbReference type="GO" id="GO:0005737">
    <property type="term" value="C:cytoplasm"/>
    <property type="evidence" value="ECO:0007669"/>
    <property type="project" value="UniProtKB-SubCell"/>
</dbReference>
<dbReference type="GO" id="GO:0050570">
    <property type="term" value="F:4-hydroxythreonine-4-phosphate dehydrogenase activity"/>
    <property type="evidence" value="ECO:0007669"/>
    <property type="project" value="UniProtKB-UniRule"/>
</dbReference>
<feature type="binding site" evidence="10">
    <location>
        <position position="143"/>
    </location>
    <ligand>
        <name>substrate</name>
    </ligand>
</feature>
<feature type="binding site" evidence="10">
    <location>
        <position position="221"/>
    </location>
    <ligand>
        <name>a divalent metal cation</name>
        <dbReference type="ChEBI" id="CHEBI:60240"/>
        <note>ligand shared between dimeric partners</note>
    </ligand>
</feature>
<dbReference type="GO" id="GO:0000287">
    <property type="term" value="F:magnesium ion binding"/>
    <property type="evidence" value="ECO:0007669"/>
    <property type="project" value="UniProtKB-UniRule"/>
</dbReference>
<dbReference type="AlphaFoldDB" id="A0A1S1NT36"/>
<comment type="similarity">
    <text evidence="10">Belongs to the PdxA family.</text>
</comment>
<comment type="subunit">
    <text evidence="10">Homodimer.</text>
</comment>
<keyword evidence="3 10" id="KW-0862">Zinc</keyword>
<keyword evidence="5 10" id="KW-0521">NADP</keyword>
<feature type="binding site" evidence="10">
    <location>
        <position position="293"/>
    </location>
    <ligand>
        <name>substrate</name>
    </ligand>
</feature>
<evidence type="ECO:0000256" key="6">
    <source>
        <dbReference type="ARBA" id="ARBA00023002"/>
    </source>
</evidence>
<dbReference type="EMBL" id="CP043420">
    <property type="protein sequence ID" value="QEL10580.1"/>
    <property type="molecule type" value="Genomic_DNA"/>
</dbReference>
<comment type="subcellular location">
    <subcellularLocation>
        <location evidence="10">Cytoplasm</location>
    </subcellularLocation>
</comment>
<name>A0A1S1NT36_9GAMM</name>
<evidence type="ECO:0000256" key="8">
    <source>
        <dbReference type="ARBA" id="ARBA00023096"/>
    </source>
</evidence>
<evidence type="ECO:0000256" key="4">
    <source>
        <dbReference type="ARBA" id="ARBA00022842"/>
    </source>
</evidence>
<evidence type="ECO:0000256" key="10">
    <source>
        <dbReference type="HAMAP-Rule" id="MF_00536"/>
    </source>
</evidence>
<evidence type="ECO:0000256" key="2">
    <source>
        <dbReference type="ARBA" id="ARBA00022723"/>
    </source>
</evidence>
<dbReference type="HAMAP" id="MF_00536">
    <property type="entry name" value="PdxA"/>
    <property type="match status" value="1"/>
</dbReference>
<dbReference type="NCBIfam" id="TIGR00557">
    <property type="entry name" value="pdxA"/>
    <property type="match status" value="1"/>
</dbReference>
<feature type="binding site" evidence="10">
    <location>
        <position position="284"/>
    </location>
    <ligand>
        <name>substrate</name>
    </ligand>
</feature>
<evidence type="ECO:0000256" key="3">
    <source>
        <dbReference type="ARBA" id="ARBA00022833"/>
    </source>
</evidence>
<reference evidence="11 12" key="1">
    <citation type="submission" date="2019-08" db="EMBL/GenBank/DDBJ databases">
        <title>Complete genome sequence of Kushneria sp. YCWA18, a halophilic phosphate-solubilizing bacterium isolated from Daqiao saltern in China.</title>
        <authorList>
            <person name="Du G.-X."/>
            <person name="Qu L.-Y."/>
        </authorList>
    </citation>
    <scope>NUCLEOTIDE SEQUENCE [LARGE SCALE GENOMIC DNA]</scope>
    <source>
        <strain evidence="11 12">YCWA18</strain>
    </source>
</reference>
<accession>A0A1S1NT36</accession>
<proteinExistence type="inferred from homology"/>
<keyword evidence="8 10" id="KW-0664">Pyridoxine biosynthesis</keyword>
<keyword evidence="12" id="KW-1185">Reference proteome</keyword>
<dbReference type="STRING" id="657387.BH688_01410"/>
<dbReference type="KEGG" id="kuy:FY550_05170"/>
<evidence type="ECO:0000256" key="7">
    <source>
        <dbReference type="ARBA" id="ARBA00023027"/>
    </source>
</evidence>
<protein>
    <recommendedName>
        <fullName evidence="10">4-hydroxythreonine-4-phosphate dehydrogenase</fullName>
        <ecNumber evidence="10">1.1.1.262</ecNumber>
    </recommendedName>
    <alternativeName>
        <fullName evidence="10">4-(phosphohydroxy)-L-threonine dehydrogenase</fullName>
    </alternativeName>
</protein>
<evidence type="ECO:0000256" key="9">
    <source>
        <dbReference type="ARBA" id="ARBA00023285"/>
    </source>
</evidence>
<feature type="binding site" evidence="10">
    <location>
        <position position="142"/>
    </location>
    <ligand>
        <name>substrate</name>
    </ligand>
</feature>
<feature type="binding site" evidence="10">
    <location>
        <position position="302"/>
    </location>
    <ligand>
        <name>substrate</name>
    </ligand>
</feature>
<dbReference type="GO" id="GO:0008270">
    <property type="term" value="F:zinc ion binding"/>
    <property type="evidence" value="ECO:0007669"/>
    <property type="project" value="UniProtKB-UniRule"/>
</dbReference>
<dbReference type="GO" id="GO:0050897">
    <property type="term" value="F:cobalt ion binding"/>
    <property type="evidence" value="ECO:0007669"/>
    <property type="project" value="UniProtKB-UniRule"/>
</dbReference>
<evidence type="ECO:0000313" key="11">
    <source>
        <dbReference type="EMBL" id="QEL10580.1"/>
    </source>
</evidence>
<keyword evidence="1 10" id="KW-0963">Cytoplasm</keyword>
<dbReference type="InterPro" id="IPR037510">
    <property type="entry name" value="PdxA"/>
</dbReference>
<keyword evidence="6 10" id="KW-0560">Oxidoreductase</keyword>
<dbReference type="GO" id="GO:0051287">
    <property type="term" value="F:NAD binding"/>
    <property type="evidence" value="ECO:0007669"/>
    <property type="project" value="InterPro"/>
</dbReference>
<dbReference type="Pfam" id="PF04166">
    <property type="entry name" value="PdxA"/>
    <property type="match status" value="1"/>
</dbReference>